<feature type="signal peptide" evidence="9">
    <location>
        <begin position="1"/>
        <end position="20"/>
    </location>
</feature>
<dbReference type="PANTHER" id="PTHR21581:SF33">
    <property type="entry name" value="D-ALANYL-D-ALANINE CARBOXYPEPTIDASE DACB"/>
    <property type="match status" value="1"/>
</dbReference>
<dbReference type="Pfam" id="PF00768">
    <property type="entry name" value="Peptidase_S11"/>
    <property type="match status" value="1"/>
</dbReference>
<dbReference type="SUPFAM" id="SSF56601">
    <property type="entry name" value="beta-lactamase/transpeptidase-like"/>
    <property type="match status" value="1"/>
</dbReference>
<evidence type="ECO:0000313" key="11">
    <source>
        <dbReference type="EMBL" id="MBF8376738.1"/>
    </source>
</evidence>
<dbReference type="InterPro" id="IPR001967">
    <property type="entry name" value="Peptidase_S11_N"/>
</dbReference>
<dbReference type="InterPro" id="IPR018044">
    <property type="entry name" value="Peptidase_S11"/>
</dbReference>
<evidence type="ECO:0000256" key="9">
    <source>
        <dbReference type="SAM" id="SignalP"/>
    </source>
</evidence>
<proteinExistence type="inferred from homology"/>
<keyword evidence="2 9" id="KW-0732">Signal</keyword>
<evidence type="ECO:0000256" key="7">
    <source>
        <dbReference type="RuleBase" id="RU004016"/>
    </source>
</evidence>
<keyword evidence="3" id="KW-0378">Hydrolase</keyword>
<organism evidence="11 12">
    <name type="scientific">Alicyclobacillus mali</name>
    <name type="common">ex Roth et al. 2021</name>
    <dbReference type="NCBI Taxonomy" id="1123961"/>
    <lineage>
        <taxon>Bacteria</taxon>
        <taxon>Bacillati</taxon>
        <taxon>Bacillota</taxon>
        <taxon>Bacilli</taxon>
        <taxon>Bacillales</taxon>
        <taxon>Alicyclobacillaceae</taxon>
        <taxon>Alicyclobacillus</taxon>
    </lineage>
</organism>
<evidence type="ECO:0000256" key="3">
    <source>
        <dbReference type="ARBA" id="ARBA00022801"/>
    </source>
</evidence>
<comment type="similarity">
    <text evidence="1 7">Belongs to the peptidase S11 family.</text>
</comment>
<keyword evidence="8" id="KW-0812">Transmembrane</keyword>
<keyword evidence="12" id="KW-1185">Reference proteome</keyword>
<keyword evidence="6" id="KW-0961">Cell wall biogenesis/degradation</keyword>
<feature type="transmembrane region" description="Helical" evidence="8">
    <location>
        <begin position="405"/>
        <end position="423"/>
    </location>
</feature>
<evidence type="ECO:0000256" key="5">
    <source>
        <dbReference type="ARBA" id="ARBA00022984"/>
    </source>
</evidence>
<evidence type="ECO:0000313" key="12">
    <source>
        <dbReference type="Proteomes" id="UP000642910"/>
    </source>
</evidence>
<keyword evidence="8" id="KW-0472">Membrane</keyword>
<dbReference type="GO" id="GO:0004180">
    <property type="term" value="F:carboxypeptidase activity"/>
    <property type="evidence" value="ECO:0007669"/>
    <property type="project" value="UniProtKB-KW"/>
</dbReference>
<dbReference type="Proteomes" id="UP000642910">
    <property type="component" value="Unassembled WGS sequence"/>
</dbReference>
<keyword evidence="11" id="KW-0645">Protease</keyword>
<evidence type="ECO:0000259" key="10">
    <source>
        <dbReference type="Pfam" id="PF00768"/>
    </source>
</evidence>
<dbReference type="PROSITE" id="PS51257">
    <property type="entry name" value="PROKAR_LIPOPROTEIN"/>
    <property type="match status" value="1"/>
</dbReference>
<evidence type="ECO:0000256" key="6">
    <source>
        <dbReference type="ARBA" id="ARBA00023316"/>
    </source>
</evidence>
<evidence type="ECO:0000256" key="1">
    <source>
        <dbReference type="ARBA" id="ARBA00007164"/>
    </source>
</evidence>
<protein>
    <submittedName>
        <fullName evidence="11">D-alanyl-D-alanine carboxypeptidase</fullName>
    </submittedName>
</protein>
<feature type="chain" id="PRO_5046345068" evidence="9">
    <location>
        <begin position="21"/>
        <end position="455"/>
    </location>
</feature>
<sequence length="455" mass="48846">MTSRLIRLGFAALAAAASLAACDPAVRAERSTPPVAAESLIPREDVLDVKSGSIPYVVGEDASSWPSIISQAAVVMDMDTGAVVYAKDPNAPHYPASITKIMTALLALRLGNLNDVLTASEDAVSQPPDKLYMRVGEKATLKELLDGLLIDSANDAAVEIAQQYGGSVAHFADMMNAEARALGATHTHFVNPSGLPDPRHVTTAYDMALIARAAMQIPEFRAIVDTRSFVWKGTAWQATLTNLNRMLFTYPGAIGVKTGFTSVAHETLVVAAKRAGTTFLAVLMDCPTDGEIRQDATSLLNYAFAHYETQPILPAGYRAGFVRARDGLDAVITAEPVLATVPIGHPLDVEKVLHEQAPLHAAPKGTVAGELDLVDASTGEKLGAVPLVLAEPYQPVPKPIPWAKLAARTGAAVVLMAALVFGWRRRRRSRLSERGRVVRVQPWQESWQSARRGRR</sequence>
<name>A0ABS0F0A7_9BACL</name>
<dbReference type="Gene3D" id="3.40.710.10">
    <property type="entry name" value="DD-peptidase/beta-lactamase superfamily"/>
    <property type="match status" value="1"/>
</dbReference>
<keyword evidence="11" id="KW-0121">Carboxypeptidase</keyword>
<keyword evidence="8" id="KW-1133">Transmembrane helix</keyword>
<dbReference type="RefSeq" id="WP_195867008.1">
    <property type="nucleotide sequence ID" value="NZ_JADPKZ010000025.1"/>
</dbReference>
<keyword evidence="5" id="KW-0573">Peptidoglycan synthesis</keyword>
<evidence type="ECO:0000256" key="2">
    <source>
        <dbReference type="ARBA" id="ARBA00022729"/>
    </source>
</evidence>
<accession>A0ABS0F0A7</accession>
<dbReference type="InterPro" id="IPR012338">
    <property type="entry name" value="Beta-lactam/transpept-like"/>
</dbReference>
<evidence type="ECO:0000256" key="4">
    <source>
        <dbReference type="ARBA" id="ARBA00022960"/>
    </source>
</evidence>
<keyword evidence="4" id="KW-0133">Cell shape</keyword>
<comment type="caution">
    <text evidence="11">The sequence shown here is derived from an EMBL/GenBank/DDBJ whole genome shotgun (WGS) entry which is preliminary data.</text>
</comment>
<dbReference type="PANTHER" id="PTHR21581">
    <property type="entry name" value="D-ALANYL-D-ALANINE CARBOXYPEPTIDASE"/>
    <property type="match status" value="1"/>
</dbReference>
<dbReference type="PRINTS" id="PR00725">
    <property type="entry name" value="DADACBPTASE1"/>
</dbReference>
<reference evidence="11 12" key="1">
    <citation type="submission" date="2020-11" db="EMBL/GenBank/DDBJ databases">
        <title>Genomic insight of Alicyclobacillus mali FL 18 reveals a new arsenic-resistant strain, with potential in environmental biotechnology.</title>
        <authorList>
            <person name="Fiorentino G."/>
            <person name="Gallo G."/>
            <person name="Aulitto M."/>
        </authorList>
    </citation>
    <scope>NUCLEOTIDE SEQUENCE [LARGE SCALE GENOMIC DNA]</scope>
    <source>
        <strain evidence="11 12">FL 18</strain>
    </source>
</reference>
<evidence type="ECO:0000256" key="8">
    <source>
        <dbReference type="SAM" id="Phobius"/>
    </source>
</evidence>
<dbReference type="EMBL" id="JADPKZ010000025">
    <property type="protein sequence ID" value="MBF8376738.1"/>
    <property type="molecule type" value="Genomic_DNA"/>
</dbReference>
<feature type="domain" description="Peptidase S11 D-alanyl-D-alanine carboxypeptidase A N-terminal" evidence="10">
    <location>
        <begin position="63"/>
        <end position="287"/>
    </location>
</feature>
<gene>
    <name evidence="11" type="ORF">IW967_02450</name>
</gene>